<evidence type="ECO:0000313" key="2">
    <source>
        <dbReference type="Proteomes" id="UP001365542"/>
    </source>
</evidence>
<dbReference type="AlphaFoldDB" id="A0AAV9WSA8"/>
<proteinExistence type="predicted"/>
<comment type="caution">
    <text evidence="1">The sequence shown here is derived from an EMBL/GenBank/DDBJ whole genome shotgun (WGS) entry which is preliminary data.</text>
</comment>
<keyword evidence="2" id="KW-1185">Reference proteome</keyword>
<evidence type="ECO:0008006" key="3">
    <source>
        <dbReference type="Google" id="ProtNLM"/>
    </source>
</evidence>
<gene>
    <name evidence="1" type="ORF">TWF694_005915</name>
</gene>
<sequence length="143" mass="16534">MTNEDTILQQPQRNLHQIHVPPKQGYLKIPIDLLEKSLNWDGYSIIQRDLGIRRICLPCRDETKTNNAPILIDIAISGIFTSFMKSNPPDDMYRKTSAARDTRGRPRGAGSYYYWTCDINPTDKNSPRTFPLQAKKHLEKFKN</sequence>
<reference evidence="1 2" key="1">
    <citation type="submission" date="2019-10" db="EMBL/GenBank/DDBJ databases">
        <authorList>
            <person name="Palmer J.M."/>
        </authorList>
    </citation>
    <scope>NUCLEOTIDE SEQUENCE [LARGE SCALE GENOMIC DNA]</scope>
    <source>
        <strain evidence="1 2">TWF694</strain>
    </source>
</reference>
<protein>
    <recommendedName>
        <fullName evidence="3">LAGLIDADG homing endonuclease</fullName>
    </recommendedName>
</protein>
<dbReference type="Proteomes" id="UP001365542">
    <property type="component" value="Unassembled WGS sequence"/>
</dbReference>
<accession>A0AAV9WSA8</accession>
<dbReference type="EMBL" id="JAVHJO010000018">
    <property type="protein sequence ID" value="KAK6524259.1"/>
    <property type="molecule type" value="Genomic_DNA"/>
</dbReference>
<organism evidence="1 2">
    <name type="scientific">Orbilia ellipsospora</name>
    <dbReference type="NCBI Taxonomy" id="2528407"/>
    <lineage>
        <taxon>Eukaryota</taxon>
        <taxon>Fungi</taxon>
        <taxon>Dikarya</taxon>
        <taxon>Ascomycota</taxon>
        <taxon>Pezizomycotina</taxon>
        <taxon>Orbiliomycetes</taxon>
        <taxon>Orbiliales</taxon>
        <taxon>Orbiliaceae</taxon>
        <taxon>Orbilia</taxon>
    </lineage>
</organism>
<evidence type="ECO:0000313" key="1">
    <source>
        <dbReference type="EMBL" id="KAK6524259.1"/>
    </source>
</evidence>
<name>A0AAV9WSA8_9PEZI</name>